<dbReference type="RefSeq" id="WP_070110942.1">
    <property type="nucleotide sequence ID" value="NZ_LZFO01000037.1"/>
</dbReference>
<sequence length="415" mass="48298">MAILKPFKAIRPRKELADKVAAFPYDVVNSKEAKIIAKDNPYSFLHVDKAEIDLEDGINIYNSKVYDKAKENLNYMINNNILIKDDKNYLYIYRLTMNGRAQTGIVGCTSIDDYDNNVIKKHEHTRKEKEEDRIRHIDVCNANTGPIFLAYKENKKISNIINEWVESNDPVYNFIKEDKIKHEVWVIDNDIIIEKLVKLFKNTESLYIADGHHRAASAVKVGKMRREKNPNYNGNEEFNFFLSVLFADTDLYIMDYNRVVKDLNGLSTEEYLSKVLEKFDLELYKNNGPYKPECEYTYGMYLEGKWYKLIAKKGTYNSNDVVLNLDVSILQNNLLSPILGIKDPRTDDRIDFIGGIRGLEELEYRANNDMRIAFSMYPTSIKELMDVADENKVMPPKSTWFEPKLRSGLFIHNLD</sequence>
<comment type="caution">
    <text evidence="1">The sequence shown here is derived from an EMBL/GenBank/DDBJ whole genome shotgun (WGS) entry which is preliminary data.</text>
</comment>
<dbReference type="STRING" id="1121290.CLAOCE_19840"/>
<dbReference type="PATRIC" id="fig|1121290.3.peg.2001"/>
<dbReference type="PANTHER" id="PTHR36454:SF1">
    <property type="entry name" value="DUF1015 DOMAIN-CONTAINING PROTEIN"/>
    <property type="match status" value="1"/>
</dbReference>
<dbReference type="PIRSF" id="PIRSF033563">
    <property type="entry name" value="UCP033563"/>
    <property type="match status" value="1"/>
</dbReference>
<dbReference type="OrthoDB" id="9781616at2"/>
<accession>A0A1E8EWJ5</accession>
<evidence type="ECO:0000313" key="1">
    <source>
        <dbReference type="EMBL" id="OFI04970.1"/>
    </source>
</evidence>
<proteinExistence type="predicted"/>
<organism evidence="1 2">
    <name type="scientific">Clostridium acetireducens DSM 10703</name>
    <dbReference type="NCBI Taxonomy" id="1121290"/>
    <lineage>
        <taxon>Bacteria</taxon>
        <taxon>Bacillati</taxon>
        <taxon>Bacillota</taxon>
        <taxon>Clostridia</taxon>
        <taxon>Eubacteriales</taxon>
        <taxon>Clostridiaceae</taxon>
        <taxon>Clostridium</taxon>
    </lineage>
</organism>
<dbReference type="AlphaFoldDB" id="A0A1E8EWJ5"/>
<dbReference type="InterPro" id="IPR008323">
    <property type="entry name" value="UCP033563"/>
</dbReference>
<dbReference type="PANTHER" id="PTHR36454">
    <property type="entry name" value="LMO2823 PROTEIN"/>
    <property type="match status" value="1"/>
</dbReference>
<name>A0A1E8EWJ5_9CLOT</name>
<evidence type="ECO:0008006" key="3">
    <source>
        <dbReference type="Google" id="ProtNLM"/>
    </source>
</evidence>
<protein>
    <recommendedName>
        <fullName evidence="3">DUF1015 domain-containing protein</fullName>
    </recommendedName>
</protein>
<dbReference type="Proteomes" id="UP000175744">
    <property type="component" value="Unassembled WGS sequence"/>
</dbReference>
<keyword evidence="2" id="KW-1185">Reference proteome</keyword>
<reference evidence="1 2" key="1">
    <citation type="submission" date="2016-06" db="EMBL/GenBank/DDBJ databases">
        <title>Genome sequence of Clostridium acetireducens DSM 10703.</title>
        <authorList>
            <person name="Poehlein A."/>
            <person name="Fluechter S."/>
            <person name="Duerre P."/>
            <person name="Daniel R."/>
        </authorList>
    </citation>
    <scope>NUCLEOTIDE SEQUENCE [LARGE SCALE GENOMIC DNA]</scope>
    <source>
        <strain evidence="1 2">DSM 10703</strain>
    </source>
</reference>
<evidence type="ECO:0000313" key="2">
    <source>
        <dbReference type="Proteomes" id="UP000175744"/>
    </source>
</evidence>
<dbReference type="EMBL" id="LZFO01000037">
    <property type="protein sequence ID" value="OFI04970.1"/>
    <property type="molecule type" value="Genomic_DNA"/>
</dbReference>
<dbReference type="Pfam" id="PF06245">
    <property type="entry name" value="DUF1015"/>
    <property type="match status" value="1"/>
</dbReference>
<gene>
    <name evidence="1" type="ORF">CLOACE_19840</name>
</gene>